<dbReference type="Pfam" id="PF13424">
    <property type="entry name" value="TPR_12"/>
    <property type="match status" value="1"/>
</dbReference>
<reference evidence="3" key="1">
    <citation type="journal article" date="2019" name="Int. J. Syst. Evol. Microbiol.">
        <title>The Global Catalogue of Microorganisms (GCM) 10K type strain sequencing project: providing services to taxonomists for standard genome sequencing and annotation.</title>
        <authorList>
            <consortium name="The Broad Institute Genomics Platform"/>
            <consortium name="The Broad Institute Genome Sequencing Center for Infectious Disease"/>
            <person name="Wu L."/>
            <person name="Ma J."/>
        </authorList>
    </citation>
    <scope>NUCLEOTIDE SEQUENCE [LARGE SCALE GENOMIC DNA]</scope>
    <source>
        <strain evidence="3">JCM 15089</strain>
    </source>
</reference>
<dbReference type="InterPro" id="IPR019734">
    <property type="entry name" value="TPR_rpt"/>
</dbReference>
<gene>
    <name evidence="2" type="ORF">GCM10008942_02060</name>
</gene>
<feature type="repeat" description="TPR" evidence="1">
    <location>
        <begin position="78"/>
        <end position="111"/>
    </location>
</feature>
<proteinExistence type="predicted"/>
<dbReference type="InterPro" id="IPR037919">
    <property type="entry name" value="OGT"/>
</dbReference>
<comment type="caution">
    <text evidence="2">The sequence shown here is derived from an EMBL/GenBank/DDBJ whole genome shotgun (WGS) entry which is preliminary data.</text>
</comment>
<organism evidence="2 3">
    <name type="scientific">Rhizomicrobium electricum</name>
    <dbReference type="NCBI Taxonomy" id="480070"/>
    <lineage>
        <taxon>Bacteria</taxon>
        <taxon>Pseudomonadati</taxon>
        <taxon>Pseudomonadota</taxon>
        <taxon>Alphaproteobacteria</taxon>
        <taxon>Micropepsales</taxon>
        <taxon>Micropepsaceae</taxon>
        <taxon>Rhizomicrobium</taxon>
    </lineage>
</organism>
<protein>
    <submittedName>
        <fullName evidence="2">Tetratricopeptide repeat protein</fullName>
    </submittedName>
</protein>
<dbReference type="Gene3D" id="3.40.50.2000">
    <property type="entry name" value="Glycogen Phosphorylase B"/>
    <property type="match status" value="1"/>
</dbReference>
<dbReference type="SUPFAM" id="SSF53756">
    <property type="entry name" value="UDP-Glycosyltransferase/glycogen phosphorylase"/>
    <property type="match status" value="1"/>
</dbReference>
<keyword evidence="3" id="KW-1185">Reference proteome</keyword>
<accession>A0ABP3NZK1</accession>
<dbReference type="PANTHER" id="PTHR44366">
    <property type="entry name" value="UDP-N-ACETYLGLUCOSAMINE--PEPTIDE N-ACETYLGLUCOSAMINYLTRANSFERASE 110 KDA SUBUNIT"/>
    <property type="match status" value="1"/>
</dbReference>
<feature type="repeat" description="TPR" evidence="1">
    <location>
        <begin position="112"/>
        <end position="145"/>
    </location>
</feature>
<dbReference type="PANTHER" id="PTHR44366:SF1">
    <property type="entry name" value="UDP-N-ACETYLGLUCOSAMINE--PEPTIDE N-ACETYLGLUCOSAMINYLTRANSFERASE 110 KDA SUBUNIT"/>
    <property type="match status" value="1"/>
</dbReference>
<dbReference type="Proteomes" id="UP001499951">
    <property type="component" value="Unassembled WGS sequence"/>
</dbReference>
<evidence type="ECO:0000313" key="2">
    <source>
        <dbReference type="EMBL" id="GAA0557179.1"/>
    </source>
</evidence>
<dbReference type="SMART" id="SM00028">
    <property type="entry name" value="TPR"/>
    <property type="match status" value="3"/>
</dbReference>
<dbReference type="InterPro" id="IPR011990">
    <property type="entry name" value="TPR-like_helical_dom_sf"/>
</dbReference>
<dbReference type="RefSeq" id="WP_166930566.1">
    <property type="nucleotide sequence ID" value="NZ_BAAADD010000001.1"/>
</dbReference>
<sequence length="463" mass="50247">MAGEELKPSTVISLADAMQAYSAGRYAEAEDIGCRIAAVHPNDPAVWNLLGVVARMTGRQPEAVACYRRGIAVAPDYAALWSNLGNALKDLKRCEAAIVCHRRALELEPDVATSLHNLGVALTAAGRDGEALHAYDAALAIEPANENVIWDRALSRLRLGDYAGGWQDYEARFGRDELPKRDLPGMRWNGGPYAGKTLLVAAEQGLGDGIWVARYLKRVKALGGEMIVECREPSRALLASMGVADRIILQGEPLPAVDFHIPQCSLPGVFTPDEAAIPTEPYITADPQERARLAPIIAAAAGERLKVGIVWGGSGTYASRADRDAKLAYFLAHFNIPGVQLFSLQKGPQEEELKALPAAPVVHLTPHTADMFETAAAVAELDLVIMTDTSVAHLAGALGKPVWVLLCRVPHWMWQYGRSDCAWYPSMRLFRQRTWGDWTGAFDEAAAALQMLVLQRSGKLLTV</sequence>
<evidence type="ECO:0000313" key="3">
    <source>
        <dbReference type="Proteomes" id="UP001499951"/>
    </source>
</evidence>
<dbReference type="SUPFAM" id="SSF48452">
    <property type="entry name" value="TPR-like"/>
    <property type="match status" value="1"/>
</dbReference>
<feature type="repeat" description="TPR" evidence="1">
    <location>
        <begin position="44"/>
        <end position="77"/>
    </location>
</feature>
<dbReference type="PROSITE" id="PS50005">
    <property type="entry name" value="TPR"/>
    <property type="match status" value="3"/>
</dbReference>
<keyword evidence="1" id="KW-0802">TPR repeat</keyword>
<name>A0ABP3NZK1_9PROT</name>
<evidence type="ECO:0000256" key="1">
    <source>
        <dbReference type="PROSITE-ProRule" id="PRU00339"/>
    </source>
</evidence>
<dbReference type="Gene3D" id="1.25.40.10">
    <property type="entry name" value="Tetratricopeptide repeat domain"/>
    <property type="match status" value="2"/>
</dbReference>
<dbReference type="EMBL" id="BAAADD010000001">
    <property type="protein sequence ID" value="GAA0557179.1"/>
    <property type="molecule type" value="Genomic_DNA"/>
</dbReference>